<dbReference type="RefSeq" id="WP_307245928.1">
    <property type="nucleotide sequence ID" value="NZ_JAUSUZ010000001.1"/>
</dbReference>
<evidence type="ECO:0000256" key="1">
    <source>
        <dbReference type="SAM" id="MobiDB-lite"/>
    </source>
</evidence>
<dbReference type="EMBL" id="JAUSUZ010000001">
    <property type="protein sequence ID" value="MDQ0370171.1"/>
    <property type="molecule type" value="Genomic_DNA"/>
</dbReference>
<dbReference type="InterPro" id="IPR038468">
    <property type="entry name" value="MmpS_C"/>
</dbReference>
<accession>A0AAE4B212</accession>
<proteinExistence type="predicted"/>
<reference evidence="2 3" key="1">
    <citation type="submission" date="2023-07" db="EMBL/GenBank/DDBJ databases">
        <title>Sequencing the genomes of 1000 actinobacteria strains.</title>
        <authorList>
            <person name="Klenk H.-P."/>
        </authorList>
    </citation>
    <scope>NUCLEOTIDE SEQUENCE [LARGE SCALE GENOMIC DNA]</scope>
    <source>
        <strain evidence="2 3">DSM 44709</strain>
    </source>
</reference>
<dbReference type="Proteomes" id="UP001240236">
    <property type="component" value="Unassembled WGS sequence"/>
</dbReference>
<protein>
    <submittedName>
        <fullName evidence="2">Uncharacterized protein</fullName>
    </submittedName>
</protein>
<organism evidence="2 3">
    <name type="scientific">Catenuloplanes indicus</name>
    <dbReference type="NCBI Taxonomy" id="137267"/>
    <lineage>
        <taxon>Bacteria</taxon>
        <taxon>Bacillati</taxon>
        <taxon>Actinomycetota</taxon>
        <taxon>Actinomycetes</taxon>
        <taxon>Micromonosporales</taxon>
        <taxon>Micromonosporaceae</taxon>
        <taxon>Catenuloplanes</taxon>
    </lineage>
</organism>
<evidence type="ECO:0000313" key="3">
    <source>
        <dbReference type="Proteomes" id="UP001240236"/>
    </source>
</evidence>
<feature type="region of interest" description="Disordered" evidence="1">
    <location>
        <begin position="272"/>
        <end position="295"/>
    </location>
</feature>
<dbReference type="AlphaFoldDB" id="A0AAE4B212"/>
<sequence length="295" mass="31131">MPDRPRRILAALAAALCLTACGPGDSGGSGDAGPGQAPTAWPQPVDGKLTEAMCDVLTPDDFLAVGVDALRWEERAVAPDISPNAVRCHALGGHFLWFTLQPDPVSADLYFQWLLHQQDTAPTAENHVPGADQSWFATGGTDPQLFVRRGALVLSLSVGFAHDDTGFDPRAATATLAGQALERLPDVGRVATGKPHEMVLTVTGKDTAQAIVGYTDPITVEAVQETVTLPWNKKIQFPAFGRPTSITLNASAPAPVSFTTLPSVTCGITIDGTEEERNNGPGPSTFCYGSYAEPR</sequence>
<keyword evidence="3" id="KW-1185">Reference proteome</keyword>
<comment type="caution">
    <text evidence="2">The sequence shown here is derived from an EMBL/GenBank/DDBJ whole genome shotgun (WGS) entry which is preliminary data.</text>
</comment>
<name>A0AAE4B212_9ACTN</name>
<gene>
    <name evidence="2" type="ORF">J2S42_006840</name>
</gene>
<dbReference type="Gene3D" id="2.60.40.2880">
    <property type="entry name" value="MmpS1-5, C-terminal soluble domain"/>
    <property type="match status" value="1"/>
</dbReference>
<evidence type="ECO:0000313" key="2">
    <source>
        <dbReference type="EMBL" id="MDQ0370171.1"/>
    </source>
</evidence>